<reference evidence="4" key="1">
    <citation type="journal article" date="2019" name="Int. J. Syst. Evol. Microbiol.">
        <title>The Global Catalogue of Microorganisms (GCM) 10K type strain sequencing project: providing services to taxonomists for standard genome sequencing and annotation.</title>
        <authorList>
            <consortium name="The Broad Institute Genomics Platform"/>
            <consortium name="The Broad Institute Genome Sequencing Center for Infectious Disease"/>
            <person name="Wu L."/>
            <person name="Ma J."/>
        </authorList>
    </citation>
    <scope>NUCLEOTIDE SEQUENCE [LARGE SCALE GENOMIC DNA]</scope>
    <source>
        <strain evidence="4">ICMP 257</strain>
    </source>
</reference>
<dbReference type="InterPro" id="IPR029046">
    <property type="entry name" value="LolA/LolB/LppX"/>
</dbReference>
<dbReference type="EMBL" id="JBHSJE010000011">
    <property type="protein sequence ID" value="MFC4982628.1"/>
    <property type="molecule type" value="Genomic_DNA"/>
</dbReference>
<dbReference type="SUPFAM" id="SSF89392">
    <property type="entry name" value="Prokaryotic lipoproteins and lipoprotein localization factors"/>
    <property type="match status" value="1"/>
</dbReference>
<evidence type="ECO:0000256" key="1">
    <source>
        <dbReference type="SAM" id="MobiDB-lite"/>
    </source>
</evidence>
<keyword evidence="2" id="KW-0732">Signal</keyword>
<evidence type="ECO:0000256" key="2">
    <source>
        <dbReference type="SAM" id="SignalP"/>
    </source>
</evidence>
<dbReference type="Gene3D" id="2.50.20.20">
    <property type="match status" value="1"/>
</dbReference>
<gene>
    <name evidence="3" type="ORF">ACFPL4_30525</name>
</gene>
<evidence type="ECO:0008006" key="5">
    <source>
        <dbReference type="Google" id="ProtNLM"/>
    </source>
</evidence>
<proteinExistence type="predicted"/>
<dbReference type="GeneID" id="31235935"/>
<feature type="chain" id="PRO_5047225252" description="Lipoprotein" evidence="2">
    <location>
        <begin position="30"/>
        <end position="252"/>
    </location>
</feature>
<evidence type="ECO:0000313" key="4">
    <source>
        <dbReference type="Proteomes" id="UP001595908"/>
    </source>
</evidence>
<comment type="caution">
    <text evidence="3">The sequence shown here is derived from an EMBL/GenBank/DDBJ whole genome shotgun (WGS) entry which is preliminary data.</text>
</comment>
<keyword evidence="4" id="KW-1185">Reference proteome</keyword>
<organism evidence="3 4">
    <name type="scientific">Streptomyces atroolivaceus</name>
    <dbReference type="NCBI Taxonomy" id="66869"/>
    <lineage>
        <taxon>Bacteria</taxon>
        <taxon>Bacillati</taxon>
        <taxon>Actinomycetota</taxon>
        <taxon>Actinomycetes</taxon>
        <taxon>Kitasatosporales</taxon>
        <taxon>Streptomycetaceae</taxon>
        <taxon>Streptomyces</taxon>
    </lineage>
</organism>
<protein>
    <recommendedName>
        <fullName evidence="5">Lipoprotein</fullName>
    </recommendedName>
</protein>
<dbReference type="Proteomes" id="UP001595908">
    <property type="component" value="Unassembled WGS sequence"/>
</dbReference>
<dbReference type="RefSeq" id="WP_033303897.1">
    <property type="nucleotide sequence ID" value="NZ_JBFBDJ010000012.1"/>
</dbReference>
<accession>A0ABV9VHD0</accession>
<name>A0ABV9VHD0_STRAZ</name>
<evidence type="ECO:0000313" key="3">
    <source>
        <dbReference type="EMBL" id="MFC4982628.1"/>
    </source>
</evidence>
<sequence>MTGQRIATRVAACAAVVALGVTGGTAAQADDIESLPAAQIADRSREALLDARSVHLRAQGDLGKDRAAMTVDLSLDRDGNCVGGVDLGKDEGSVEIVKRGQDVWVKPDADFWENQVPIGGQTFEEILDGRYMKGSATDSRLRPVVEACDLDTFRELVTDNTGTTGTTFTKGGVTTVDGIRTVPVTTVGHGQRITAYVDTGGEHHPVRITVRGDGADAAVDLSRFDEPVPTATPPPEQTVDVSAVLGRGPAQS</sequence>
<feature type="signal peptide" evidence="2">
    <location>
        <begin position="1"/>
        <end position="29"/>
    </location>
</feature>
<feature type="region of interest" description="Disordered" evidence="1">
    <location>
        <begin position="225"/>
        <end position="252"/>
    </location>
</feature>